<dbReference type="InterPro" id="IPR039744">
    <property type="entry name" value="RIbosomal_uS14_euk_arc"/>
</dbReference>
<evidence type="ECO:0000256" key="5">
    <source>
        <dbReference type="ARBA" id="ARBA00023274"/>
    </source>
</evidence>
<protein>
    <submittedName>
        <fullName evidence="6">Ribosomal protein S29A</fullName>
    </submittedName>
</protein>
<comment type="similarity">
    <text evidence="2">Belongs to the universal ribosomal protein uS14 family.</text>
</comment>
<evidence type="ECO:0000256" key="2">
    <source>
        <dbReference type="ARBA" id="ARBA00009083"/>
    </source>
</evidence>
<evidence type="ECO:0000256" key="3">
    <source>
        <dbReference type="ARBA" id="ARBA00022833"/>
    </source>
</evidence>
<organism evidence="6">
    <name type="scientific">Trepomonas sp. PC1</name>
    <dbReference type="NCBI Taxonomy" id="1076344"/>
    <lineage>
        <taxon>Eukaryota</taxon>
        <taxon>Metamonada</taxon>
        <taxon>Diplomonadida</taxon>
        <taxon>Hexamitidae</taxon>
        <taxon>Hexamitinae</taxon>
        <taxon>Trepomonas</taxon>
    </lineage>
</organism>
<name>A0A146K5D8_9EUKA</name>
<dbReference type="InterPro" id="IPR018271">
    <property type="entry name" value="Ribosomal_uS14_CS"/>
</dbReference>
<dbReference type="Pfam" id="PF00253">
    <property type="entry name" value="Ribosomal_S14"/>
    <property type="match status" value="1"/>
</dbReference>
<dbReference type="PANTHER" id="PTHR12010:SF2">
    <property type="entry name" value="40S RIBOSOMAL PROTEIN S29"/>
    <property type="match status" value="1"/>
</dbReference>
<dbReference type="PROSITE" id="PS00527">
    <property type="entry name" value="RIBOSOMAL_S14"/>
    <property type="match status" value="1"/>
</dbReference>
<dbReference type="GO" id="GO:0003735">
    <property type="term" value="F:structural constituent of ribosome"/>
    <property type="evidence" value="ECO:0007669"/>
    <property type="project" value="InterPro"/>
</dbReference>
<reference evidence="6" key="1">
    <citation type="submission" date="2015-07" db="EMBL/GenBank/DDBJ databases">
        <title>Adaptation to a free-living lifestyle via gene acquisitions in the diplomonad Trepomonas sp. PC1.</title>
        <authorList>
            <person name="Xu F."/>
            <person name="Jerlstrom-Hultqvist J."/>
            <person name="Kolisko M."/>
            <person name="Simpson A.G.B."/>
            <person name="Roger A.J."/>
            <person name="Svard S.G."/>
            <person name="Andersson J.O."/>
        </authorList>
    </citation>
    <scope>NUCLEOTIDE SEQUENCE</scope>
    <source>
        <strain evidence="6">PC1</strain>
    </source>
</reference>
<dbReference type="FunFam" id="4.10.830.10:FF:000002">
    <property type="entry name" value="40S ribosomal protein S29"/>
    <property type="match status" value="1"/>
</dbReference>
<dbReference type="EMBL" id="GDID01004514">
    <property type="protein sequence ID" value="JAP92092.1"/>
    <property type="molecule type" value="Transcribed_RNA"/>
</dbReference>
<feature type="non-terminal residue" evidence="6">
    <location>
        <position position="1"/>
    </location>
</feature>
<sequence>PLELLGRDSLFAKHHIEYRHCRVCGNKNAVISNYGLNVCRRCFRENAAKVGFVKYH</sequence>
<keyword evidence="5" id="KW-0687">Ribonucleoprotein</keyword>
<keyword evidence="4 6" id="KW-0689">Ribosomal protein</keyword>
<dbReference type="GO" id="GO:0022627">
    <property type="term" value="C:cytosolic small ribosomal subunit"/>
    <property type="evidence" value="ECO:0007669"/>
    <property type="project" value="TreeGrafter"/>
</dbReference>
<evidence type="ECO:0000313" key="6">
    <source>
        <dbReference type="EMBL" id="JAP92092.1"/>
    </source>
</evidence>
<dbReference type="GO" id="GO:0002181">
    <property type="term" value="P:cytoplasmic translation"/>
    <property type="evidence" value="ECO:0007669"/>
    <property type="project" value="TreeGrafter"/>
</dbReference>
<proteinExistence type="inferred from homology"/>
<dbReference type="PANTHER" id="PTHR12010">
    <property type="entry name" value="40S RIBOSOMAL PROTEIN S29"/>
    <property type="match status" value="1"/>
</dbReference>
<dbReference type="Gene3D" id="4.10.830.10">
    <property type="entry name" value="30s Ribosomal Protein S14, Chain N"/>
    <property type="match status" value="1"/>
</dbReference>
<gene>
    <name evidence="6" type="ORF">TPC1_16076</name>
</gene>
<dbReference type="InterPro" id="IPR001209">
    <property type="entry name" value="Ribosomal_uS14"/>
</dbReference>
<dbReference type="GO" id="GO:0008270">
    <property type="term" value="F:zinc ion binding"/>
    <property type="evidence" value="ECO:0007669"/>
    <property type="project" value="InterPro"/>
</dbReference>
<keyword evidence="3" id="KW-0862">Zinc</keyword>
<dbReference type="InterPro" id="IPR043140">
    <property type="entry name" value="Ribosomal_uS14_sf"/>
</dbReference>
<dbReference type="SUPFAM" id="SSF57716">
    <property type="entry name" value="Glucocorticoid receptor-like (DNA-binding domain)"/>
    <property type="match status" value="1"/>
</dbReference>
<evidence type="ECO:0000256" key="4">
    <source>
        <dbReference type="ARBA" id="ARBA00022980"/>
    </source>
</evidence>
<evidence type="ECO:0000256" key="1">
    <source>
        <dbReference type="ARBA" id="ARBA00001947"/>
    </source>
</evidence>
<comment type="cofactor">
    <cofactor evidence="1">
        <name>Zn(2+)</name>
        <dbReference type="ChEBI" id="CHEBI:29105"/>
    </cofactor>
</comment>
<dbReference type="NCBIfam" id="NF004424">
    <property type="entry name" value="PRK05766.1"/>
    <property type="match status" value="1"/>
</dbReference>
<accession>A0A146K5D8</accession>
<dbReference type="AlphaFoldDB" id="A0A146K5D8"/>